<dbReference type="Proteomes" id="UP000030765">
    <property type="component" value="Unassembled WGS sequence"/>
</dbReference>
<dbReference type="EMBL" id="KE524866">
    <property type="protein sequence ID" value="KFB38065.1"/>
    <property type="molecule type" value="Genomic_DNA"/>
</dbReference>
<dbReference type="CDD" id="cd06174">
    <property type="entry name" value="MFS"/>
    <property type="match status" value="1"/>
</dbReference>
<feature type="compositionally biased region" description="Low complexity" evidence="8">
    <location>
        <begin position="401"/>
        <end position="415"/>
    </location>
</feature>
<dbReference type="Pfam" id="PF01770">
    <property type="entry name" value="Folate_carrier"/>
    <property type="match status" value="1"/>
</dbReference>
<feature type="region of interest" description="Disordered" evidence="8">
    <location>
        <begin position="270"/>
        <end position="289"/>
    </location>
</feature>
<keyword evidence="7" id="KW-0325">Glycoprotein</keyword>
<keyword evidence="3 9" id="KW-0812">Transmembrane</keyword>
<dbReference type="SUPFAM" id="SSF103473">
    <property type="entry name" value="MFS general substrate transporter"/>
    <property type="match status" value="1"/>
</dbReference>
<feature type="compositionally biased region" description="Gly residues" evidence="8">
    <location>
        <begin position="451"/>
        <end position="463"/>
    </location>
</feature>
<evidence type="ECO:0000256" key="7">
    <source>
        <dbReference type="ARBA" id="ARBA00023180"/>
    </source>
</evidence>
<dbReference type="AlphaFoldDB" id="A0A084VJC1"/>
<evidence type="ECO:0000313" key="12">
    <source>
        <dbReference type="Proteomes" id="UP000030765"/>
    </source>
</evidence>
<dbReference type="GO" id="GO:0005886">
    <property type="term" value="C:plasma membrane"/>
    <property type="evidence" value="ECO:0007669"/>
    <property type="project" value="TreeGrafter"/>
</dbReference>
<keyword evidence="4" id="KW-0290">Folate-binding</keyword>
<dbReference type="GO" id="GO:0005542">
    <property type="term" value="F:folic acid binding"/>
    <property type="evidence" value="ECO:0007669"/>
    <property type="project" value="UniProtKB-KW"/>
</dbReference>
<dbReference type="FunFam" id="1.20.1250.20:FF:000298">
    <property type="entry name" value="Thiamine transporter"/>
    <property type="match status" value="1"/>
</dbReference>
<dbReference type="Gene3D" id="1.20.1250.20">
    <property type="entry name" value="MFS general substrate transporter like domains"/>
    <property type="match status" value="1"/>
</dbReference>
<evidence type="ECO:0000256" key="6">
    <source>
        <dbReference type="ARBA" id="ARBA00023136"/>
    </source>
</evidence>
<feature type="transmembrane region" description="Helical" evidence="9">
    <location>
        <begin position="1058"/>
        <end position="1081"/>
    </location>
</feature>
<feature type="transmembrane region" description="Helical" evidence="9">
    <location>
        <begin position="1149"/>
        <end position="1170"/>
    </location>
</feature>
<dbReference type="EMBL" id="ATLV01013503">
    <property type="status" value="NOT_ANNOTATED_CDS"/>
    <property type="molecule type" value="Genomic_DNA"/>
</dbReference>
<feature type="region of interest" description="Disordered" evidence="8">
    <location>
        <begin position="966"/>
        <end position="997"/>
    </location>
</feature>
<evidence type="ECO:0000313" key="10">
    <source>
        <dbReference type="EMBL" id="KFB38065.1"/>
    </source>
</evidence>
<feature type="transmembrane region" description="Helical" evidence="9">
    <location>
        <begin position="869"/>
        <end position="887"/>
    </location>
</feature>
<feature type="region of interest" description="Disordered" evidence="8">
    <location>
        <begin position="598"/>
        <end position="639"/>
    </location>
</feature>
<evidence type="ECO:0000313" key="11">
    <source>
        <dbReference type="EnsemblMetazoa" id="ASIC005336-PA"/>
    </source>
</evidence>
<dbReference type="OrthoDB" id="6288648at2759"/>
<evidence type="ECO:0000256" key="2">
    <source>
        <dbReference type="ARBA" id="ARBA00005773"/>
    </source>
</evidence>
<dbReference type="PANTHER" id="PTHR10686:SF18">
    <property type="entry name" value="IP11787P-RELATED"/>
    <property type="match status" value="1"/>
</dbReference>
<feature type="region of interest" description="Disordered" evidence="8">
    <location>
        <begin position="397"/>
        <end position="418"/>
    </location>
</feature>
<protein>
    <submittedName>
        <fullName evidence="10 11">Uncharacterized protein</fullName>
    </submittedName>
</protein>
<feature type="transmembrane region" description="Helical" evidence="9">
    <location>
        <begin position="903"/>
        <end position="920"/>
    </location>
</feature>
<evidence type="ECO:0000256" key="4">
    <source>
        <dbReference type="ARBA" id="ARBA00022954"/>
    </source>
</evidence>
<feature type="transmembrane region" description="Helical" evidence="9">
    <location>
        <begin position="1190"/>
        <end position="1214"/>
    </location>
</feature>
<feature type="region of interest" description="Disordered" evidence="8">
    <location>
        <begin position="324"/>
        <end position="354"/>
    </location>
</feature>
<dbReference type="VEuPathDB" id="VectorBase:ASIS016112"/>
<dbReference type="NCBIfam" id="TIGR00806">
    <property type="entry name" value="rfc"/>
    <property type="match status" value="1"/>
</dbReference>
<feature type="transmembrane region" description="Helical" evidence="9">
    <location>
        <begin position="813"/>
        <end position="832"/>
    </location>
</feature>
<dbReference type="GO" id="GO:0090482">
    <property type="term" value="F:vitamin transmembrane transporter activity"/>
    <property type="evidence" value="ECO:0007669"/>
    <property type="project" value="InterPro"/>
</dbReference>
<feature type="compositionally biased region" description="Basic and acidic residues" evidence="8">
    <location>
        <begin position="76"/>
        <end position="97"/>
    </location>
</feature>
<keyword evidence="12" id="KW-1185">Reference proteome</keyword>
<evidence type="ECO:0000256" key="3">
    <source>
        <dbReference type="ARBA" id="ARBA00022692"/>
    </source>
</evidence>
<evidence type="ECO:0000256" key="8">
    <source>
        <dbReference type="SAM" id="MobiDB-lite"/>
    </source>
</evidence>
<feature type="transmembrane region" description="Helical" evidence="9">
    <location>
        <begin position="839"/>
        <end position="857"/>
    </location>
</feature>
<evidence type="ECO:0000256" key="5">
    <source>
        <dbReference type="ARBA" id="ARBA00022989"/>
    </source>
</evidence>
<dbReference type="PANTHER" id="PTHR10686">
    <property type="entry name" value="FOLATE TRANSPORTER"/>
    <property type="match status" value="1"/>
</dbReference>
<reference evidence="10 12" key="1">
    <citation type="journal article" date="2014" name="BMC Genomics">
        <title>Genome sequence of Anopheles sinensis provides insight into genetics basis of mosquito competence for malaria parasites.</title>
        <authorList>
            <person name="Zhou D."/>
            <person name="Zhang D."/>
            <person name="Ding G."/>
            <person name="Shi L."/>
            <person name="Hou Q."/>
            <person name="Ye Y."/>
            <person name="Xu Y."/>
            <person name="Zhou H."/>
            <person name="Xiong C."/>
            <person name="Li S."/>
            <person name="Yu J."/>
            <person name="Hong S."/>
            <person name="Yu X."/>
            <person name="Zou P."/>
            <person name="Chen C."/>
            <person name="Chang X."/>
            <person name="Wang W."/>
            <person name="Lv Y."/>
            <person name="Sun Y."/>
            <person name="Ma L."/>
            <person name="Shen B."/>
            <person name="Zhu C."/>
        </authorList>
    </citation>
    <scope>NUCLEOTIDE SEQUENCE [LARGE SCALE GENOMIC DNA]</scope>
</reference>
<comment type="similarity">
    <text evidence="2">Belongs to the reduced folate carrier (RFC) transporter (TC 2.A.48) family.</text>
</comment>
<feature type="transmembrane region" description="Helical" evidence="9">
    <location>
        <begin position="1093"/>
        <end position="1111"/>
    </location>
</feature>
<feature type="region of interest" description="Disordered" evidence="8">
    <location>
        <begin position="548"/>
        <end position="579"/>
    </location>
</feature>
<dbReference type="VEuPathDB" id="VectorBase:ASIC005336"/>
<proteinExistence type="inferred from homology"/>
<gene>
    <name evidence="10" type="ORF">ZHAS_00005336</name>
</gene>
<name>A0A084VJC1_ANOSI</name>
<feature type="compositionally biased region" description="Low complexity" evidence="8">
    <location>
        <begin position="464"/>
        <end position="485"/>
    </location>
</feature>
<feature type="transmembrane region" description="Helical" evidence="9">
    <location>
        <begin position="1029"/>
        <end position="1052"/>
    </location>
</feature>
<feature type="compositionally biased region" description="Basic and acidic residues" evidence="8">
    <location>
        <begin position="600"/>
        <end position="612"/>
    </location>
</feature>
<sequence>MVARAGRSRFFVCLGLLILTVGFLTIFHNSQQQLDELRQLGLRCEQQQKSVQAQMEVIVDQKLRLENSLESERMINEANRKELKQRAQDEKEEHSKSSMEANIRYASLQQQCNLVKSQLGDLTEECSKSKKRQSEEVNSLRLKVSELQGKVQRYKQESDNDAEHLKLKNEKINLEATLRQQLVYKDQIIEKLRDLATKMEKENAHYLEQCKLPAEQLPRQHHRYRDVLEALSAANSLKANGQSHSFNEQLSVSEDLYRIPVALRSRPAAAPVSFSTTASSTAGSVSVGSLATSSPSFATNIQHLPAALGSFEEQETRVIANPFELVPDPRAAEPDHNRRSKTNPPDGGGGSLQAVLDGGIINSVENFQIIPKPLPAVAAPAEGGQNNNVLQEPHLMKTSTSVSASGRRFGGSASSDRNMQLPILAAPTVLPANRAVSVPERSSKSSNNGARNGGGGTVAGGAGSSTTSTTTTTSTASSVSRAGAAPNRSTGGSVARKPLSNRHSKPVPVGIVPFPDVMPELEENISENIMDNRYANVAAAAAAAAGASGTSTGGVRAGAAASGVGGNAGGGKKGKADKRHGGVGADLNFLNGGANLDADNGAHEVHDNEVGGKRNAGNAGLDDREGPAAGGGGVAADDEQLPMGGENLNAAEEDTNLYDNANGKAQFGGNPLLDQQLEYNEVMVPGGGQHAALLHARRNDHMRRLGGASKRDPGAAGGPDSKAAIIDRMGDKLINEIAHDHGKEGDNYPNEMEDLHLVGNEAEEEDGMWRTVLGRSRRAHPVAVFVEEKRVGKVQSLQSLCIRRCGWKIVQEAFPIGTYSYLAQLAVIFLVTDLLRYKPIIVVNGAAGIVVWSMLTWTTSLGALKVLEIFYGTYCAAEVAYFSYIYAKVDREHYQKVTSHTRAAIYCGRFFAASLAQLLVHFEAMDYRQLNFLSLAAQISATLWALFLPSVPTSMYFHRRTLTEPTGVDHPSDKHDRDDRSDVSRVSGGGFNERPRRPPFSVRMKEAFVLLWTHFRTSYTNRSVLQWSIWYGLAMAGYIQILAYVQALWSSIDETQPAVWNGAVEAALTLLGAIVSLLAGYLHSGFLKPRTSLLALAILSFAAGGAMFLATKTSDLIVSYIGYMIFCVLYAFAITVVSAEIAKNIADDCFGLVFGFNTLVALSLQTLLTFSVTDADGWFALDVFGQFTVFSSYFLVLGGIYTAFLAVEIISSILRRSKT</sequence>
<evidence type="ECO:0000256" key="9">
    <source>
        <dbReference type="SAM" id="Phobius"/>
    </source>
</evidence>
<accession>A0A084VJC1</accession>
<dbReference type="VEuPathDB" id="VectorBase:ASIS006508"/>
<dbReference type="InterPro" id="IPR036259">
    <property type="entry name" value="MFS_trans_sf"/>
</dbReference>
<evidence type="ECO:0000256" key="1">
    <source>
        <dbReference type="ARBA" id="ARBA00004370"/>
    </source>
</evidence>
<feature type="transmembrane region" description="Helical" evidence="9">
    <location>
        <begin position="932"/>
        <end position="951"/>
    </location>
</feature>
<comment type="subcellular location">
    <subcellularLocation>
        <location evidence="1">Membrane</location>
    </subcellularLocation>
</comment>
<reference evidence="11" key="2">
    <citation type="submission" date="2020-05" db="UniProtKB">
        <authorList>
            <consortium name="EnsemblMetazoa"/>
        </authorList>
    </citation>
    <scope>IDENTIFICATION</scope>
</reference>
<feature type="transmembrane region" description="Helical" evidence="9">
    <location>
        <begin position="1117"/>
        <end position="1137"/>
    </location>
</feature>
<keyword evidence="5 9" id="KW-1133">Transmembrane helix</keyword>
<dbReference type="EnsemblMetazoa" id="ASIC005336-RA">
    <property type="protein sequence ID" value="ASIC005336-PA"/>
    <property type="gene ID" value="ASIC005336"/>
</dbReference>
<dbReference type="InterPro" id="IPR002666">
    <property type="entry name" value="Folate_carrier"/>
</dbReference>
<feature type="region of interest" description="Disordered" evidence="8">
    <location>
        <begin position="435"/>
        <end position="511"/>
    </location>
</feature>
<feature type="compositionally biased region" description="Basic and acidic residues" evidence="8">
    <location>
        <begin position="970"/>
        <end position="983"/>
    </location>
</feature>
<organism evidence="10">
    <name type="scientific">Anopheles sinensis</name>
    <name type="common">Mosquito</name>
    <dbReference type="NCBI Taxonomy" id="74873"/>
    <lineage>
        <taxon>Eukaryota</taxon>
        <taxon>Metazoa</taxon>
        <taxon>Ecdysozoa</taxon>
        <taxon>Arthropoda</taxon>
        <taxon>Hexapoda</taxon>
        <taxon>Insecta</taxon>
        <taxon>Pterygota</taxon>
        <taxon>Neoptera</taxon>
        <taxon>Endopterygota</taxon>
        <taxon>Diptera</taxon>
        <taxon>Nematocera</taxon>
        <taxon>Culicoidea</taxon>
        <taxon>Culicidae</taxon>
        <taxon>Anophelinae</taxon>
        <taxon>Anopheles</taxon>
    </lineage>
</organism>
<feature type="region of interest" description="Disordered" evidence="8">
    <location>
        <begin position="76"/>
        <end position="98"/>
    </location>
</feature>
<keyword evidence="6 9" id="KW-0472">Membrane</keyword>